<proteinExistence type="predicted"/>
<evidence type="ECO:0000313" key="4">
    <source>
        <dbReference type="EMBL" id="MBB4961278.1"/>
    </source>
</evidence>
<sequence length="1105" mass="118264">MNAAKPGGFDKAGFVTAVNEAIAAQAPKNLDEADKFGESGKADAVKGRVQGQVTDGKQASAEAIDTATKAPPDTSAAKDKQVTPLVADRPPGAPGTPDSGKAVPDKAPAAATDFSAGPAQVDQQMTDAQVTEEQLAKSNEPEFTGALKEKKAGEAHAATAPGEVRAGEAQTLAGAKASAGAAGAAAMTALATDRKQAGQAVGEGKETAKGSDEAKRAQVTAVLQKVFDATKKDVEGILTGLDKKVDEAFTRGEKTARDAFTADHKRRMDAYKDKRYSGLIGKGRWVKDKFAGLPKEADEIFVTARKGYVDRMQQVISAVADIIGAELGRAKQRIAAGRDQLQAEVKKLPADLQAIGKQAAGQFAGKFDELTESVDAKGKELVNTLASKYNEALKAVDAEIAAEKEKNKGLIAKAVDAVAGVIKTIMQLKDLLLGVLAKAASAVMGILKDPIGFLGNLVTAVGAGLKAFMANIGTHLKKGLIGWLLGAMAGAGLELPAKFDLRGIITMIASLLGLTWAALRTRIVSRGVPEPAMTAVEQTVPVAQKLQSQGVAGVTDEIGQQVGDLKGNLLGKIAEYLIPTVLMAGITWIISLLNPASAFIRACKMIIDFVMFIVNQGAQIIQFVNSVLDAIIAIAGGGAGGVPALIEKALANSIPVLIGALAAILGIGGIANKVKSFFQTLTKPIRKAVDWITDKIVATGKKLWAKLRGKKGKDGSSRKGPDSPAGKAAREKAALADAERMLATKPSHDKAADRLPSIGRKHQVPLHLVVESRTPDGEVVHVQTAKTNSHQIGGNDEQRYQALRARLTDVKAQMALDDLVRVQRAERRPLSNILGPLEKIAARSVAQCEVVLIRQYGEETDTGRSKLPVDRLLTKVKQVKMPLEHAIDLETRRRLPECVAVLSVMRGMKGELDDIEAKLRIGAIGKKQQEDDIRARINNIMERFVKEAEKHGYPSIRVLRHPSDYVLAGEIREEWRSMIRQKFYGTIYSAAVASWGDRELVRLTDEKKNHPELKNEVGYEDADYFYCPSCRRLRHRSDRTFDHVKSLADHWTNRGGNNTNQAARLAYYSLISNLEVMCRPCNSSKGSAGERYDPHVGPSFRGPGE</sequence>
<protein>
    <submittedName>
        <fullName evidence="4">Skp family chaperone for outer membrane proteins</fullName>
    </submittedName>
</protein>
<feature type="transmembrane region" description="Helical" evidence="3">
    <location>
        <begin position="503"/>
        <end position="519"/>
    </location>
</feature>
<keyword evidence="3" id="KW-1133">Transmembrane helix</keyword>
<dbReference type="RefSeq" id="WP_184536893.1">
    <property type="nucleotide sequence ID" value="NZ_JACHJW010000001.1"/>
</dbReference>
<evidence type="ECO:0000313" key="5">
    <source>
        <dbReference type="Proteomes" id="UP000578819"/>
    </source>
</evidence>
<dbReference type="InterPro" id="IPR003615">
    <property type="entry name" value="HNH_nuc"/>
</dbReference>
<dbReference type="CDD" id="cd00085">
    <property type="entry name" value="HNHc"/>
    <property type="match status" value="1"/>
</dbReference>
<reference evidence="4 5" key="1">
    <citation type="submission" date="2020-08" db="EMBL/GenBank/DDBJ databases">
        <title>Sequencing the genomes of 1000 actinobacteria strains.</title>
        <authorList>
            <person name="Klenk H.-P."/>
        </authorList>
    </citation>
    <scope>NUCLEOTIDE SEQUENCE [LARGE SCALE GENOMIC DNA]</scope>
    <source>
        <strain evidence="4 5">DSM 45886</strain>
    </source>
</reference>
<evidence type="ECO:0000256" key="2">
    <source>
        <dbReference type="SAM" id="MobiDB-lite"/>
    </source>
</evidence>
<feature type="compositionally biased region" description="Low complexity" evidence="2">
    <location>
        <begin position="169"/>
        <end position="188"/>
    </location>
</feature>
<feature type="transmembrane region" description="Helical" evidence="3">
    <location>
        <begin position="652"/>
        <end position="671"/>
    </location>
</feature>
<feature type="region of interest" description="Disordered" evidence="2">
    <location>
        <begin position="1084"/>
        <end position="1105"/>
    </location>
</feature>
<organism evidence="4 5">
    <name type="scientific">Micromonospora polyrhachis</name>
    <dbReference type="NCBI Taxonomy" id="1282883"/>
    <lineage>
        <taxon>Bacteria</taxon>
        <taxon>Bacillati</taxon>
        <taxon>Actinomycetota</taxon>
        <taxon>Actinomycetes</taxon>
        <taxon>Micromonosporales</taxon>
        <taxon>Micromonosporaceae</taxon>
        <taxon>Micromonospora</taxon>
    </lineage>
</organism>
<comment type="caution">
    <text evidence="4">The sequence shown here is derived from an EMBL/GenBank/DDBJ whole genome shotgun (WGS) entry which is preliminary data.</text>
</comment>
<gene>
    <name evidence="4" type="ORF">FHR38_005011</name>
</gene>
<dbReference type="AlphaFoldDB" id="A0A7W7WSD2"/>
<feature type="region of interest" description="Disordered" evidence="2">
    <location>
        <begin position="708"/>
        <end position="731"/>
    </location>
</feature>
<feature type="transmembrane region" description="Helical" evidence="3">
    <location>
        <begin position="627"/>
        <end position="646"/>
    </location>
</feature>
<feature type="compositionally biased region" description="Basic and acidic residues" evidence="2">
    <location>
        <begin position="29"/>
        <end position="46"/>
    </location>
</feature>
<keyword evidence="3" id="KW-0472">Membrane</keyword>
<feature type="region of interest" description="Disordered" evidence="2">
    <location>
        <begin position="25"/>
        <end position="188"/>
    </location>
</feature>
<name>A0A7W7WSD2_9ACTN</name>
<dbReference type="Proteomes" id="UP000578819">
    <property type="component" value="Unassembled WGS sequence"/>
</dbReference>
<evidence type="ECO:0000256" key="1">
    <source>
        <dbReference type="SAM" id="Coils"/>
    </source>
</evidence>
<feature type="transmembrane region" description="Helical" evidence="3">
    <location>
        <begin position="480"/>
        <end position="497"/>
    </location>
</feature>
<accession>A0A7W7WSD2</accession>
<keyword evidence="5" id="KW-1185">Reference proteome</keyword>
<feature type="coiled-coil region" evidence="1">
    <location>
        <begin position="386"/>
        <end position="413"/>
    </location>
</feature>
<feature type="compositionally biased region" description="Basic and acidic residues" evidence="2">
    <location>
        <begin position="712"/>
        <end position="721"/>
    </location>
</feature>
<feature type="compositionally biased region" description="Polar residues" evidence="2">
    <location>
        <begin position="121"/>
        <end position="132"/>
    </location>
</feature>
<feature type="transmembrane region" description="Helical" evidence="3">
    <location>
        <begin position="451"/>
        <end position="468"/>
    </location>
</feature>
<feature type="transmembrane region" description="Helical" evidence="3">
    <location>
        <begin position="573"/>
        <end position="592"/>
    </location>
</feature>
<keyword evidence="1" id="KW-0175">Coiled coil</keyword>
<dbReference type="EMBL" id="JACHJW010000001">
    <property type="protein sequence ID" value="MBB4961278.1"/>
    <property type="molecule type" value="Genomic_DNA"/>
</dbReference>
<dbReference type="Gene3D" id="1.10.30.50">
    <property type="match status" value="1"/>
</dbReference>
<evidence type="ECO:0000256" key="3">
    <source>
        <dbReference type="SAM" id="Phobius"/>
    </source>
</evidence>
<keyword evidence="3" id="KW-0812">Transmembrane</keyword>